<organism evidence="2 3">
    <name type="scientific">Halostagnicola kamekurae</name>
    <dbReference type="NCBI Taxonomy" id="619731"/>
    <lineage>
        <taxon>Archaea</taxon>
        <taxon>Methanobacteriati</taxon>
        <taxon>Methanobacteriota</taxon>
        <taxon>Stenosarchaea group</taxon>
        <taxon>Halobacteria</taxon>
        <taxon>Halobacteriales</taxon>
        <taxon>Natrialbaceae</taxon>
        <taxon>Halostagnicola</taxon>
    </lineage>
</organism>
<protein>
    <submittedName>
        <fullName evidence="2">Uncharacterized protein</fullName>
    </submittedName>
</protein>
<dbReference type="AlphaFoldDB" id="A0A1I6UY70"/>
<dbReference type="Proteomes" id="UP000199199">
    <property type="component" value="Unassembled WGS sequence"/>
</dbReference>
<feature type="compositionally biased region" description="Basic and acidic residues" evidence="1">
    <location>
        <begin position="11"/>
        <end position="21"/>
    </location>
</feature>
<gene>
    <name evidence="2" type="ORF">SAMN04488556_4169</name>
</gene>
<keyword evidence="3" id="KW-1185">Reference proteome</keyword>
<feature type="region of interest" description="Disordered" evidence="1">
    <location>
        <begin position="1"/>
        <end position="21"/>
    </location>
</feature>
<dbReference type="EMBL" id="FOZS01000008">
    <property type="protein sequence ID" value="SFT06376.1"/>
    <property type="molecule type" value="Genomic_DNA"/>
</dbReference>
<accession>A0A1I6UY70</accession>
<reference evidence="3" key="1">
    <citation type="submission" date="2016-10" db="EMBL/GenBank/DDBJ databases">
        <authorList>
            <person name="Varghese N."/>
            <person name="Submissions S."/>
        </authorList>
    </citation>
    <scope>NUCLEOTIDE SEQUENCE [LARGE SCALE GENOMIC DNA]</scope>
    <source>
        <strain evidence="3">DSM 22427</strain>
    </source>
</reference>
<evidence type="ECO:0000256" key="1">
    <source>
        <dbReference type="SAM" id="MobiDB-lite"/>
    </source>
</evidence>
<dbReference type="RefSeq" id="WP_092907593.1">
    <property type="nucleotide sequence ID" value="NZ_FOZS01000008.1"/>
</dbReference>
<proteinExistence type="predicted"/>
<sequence>MISVESIMDTPDGRDEVGTPDDMLAHCERHDVIYRVGGNCLECEREHTGRKADAQEREAERELETRREAKAVAGPEHAVRTDGGEEVSE</sequence>
<name>A0A1I6UY70_9EURY</name>
<evidence type="ECO:0000313" key="3">
    <source>
        <dbReference type="Proteomes" id="UP000199199"/>
    </source>
</evidence>
<evidence type="ECO:0000313" key="2">
    <source>
        <dbReference type="EMBL" id="SFT06376.1"/>
    </source>
</evidence>
<feature type="compositionally biased region" description="Basic and acidic residues" evidence="1">
    <location>
        <begin position="46"/>
        <end position="70"/>
    </location>
</feature>
<feature type="region of interest" description="Disordered" evidence="1">
    <location>
        <begin position="46"/>
        <end position="89"/>
    </location>
</feature>
<dbReference type="OrthoDB" id="384778at2157"/>